<dbReference type="CDD" id="cd06529">
    <property type="entry name" value="S24_LexA-like"/>
    <property type="match status" value="1"/>
</dbReference>
<evidence type="ECO:0000256" key="2">
    <source>
        <dbReference type="ARBA" id="ARBA00023125"/>
    </source>
</evidence>
<feature type="domain" description="HTH cro/C1-type" evidence="4">
    <location>
        <begin position="8"/>
        <end position="61"/>
    </location>
</feature>
<sequence>MKTLQDRLKFARAKKGLSQASLAKAIGKSQSSIAAIEAGRNKETTNIASLAMALGVDAVWLETGRGTPFINSANVRELDIPLNTVPLISWVKAGYWAEAIDLLQPGEGERISTSIKVRRHTYALIVDGDSMEPEFTEGDIIIVEPDEEPVPGKFVIIRQNGGETTFKQLIKDGGRWLLKPLNPRYPVMEMREDAVFCGVVKEKIKRY</sequence>
<keyword evidence="6" id="KW-1185">Reference proteome</keyword>
<dbReference type="EMBL" id="CP038018">
    <property type="protein sequence ID" value="QED92291.1"/>
    <property type="molecule type" value="Genomic_DNA"/>
</dbReference>
<dbReference type="RefSeq" id="WP_067438197.1">
    <property type="nucleotide sequence ID" value="NZ_CP038018.1"/>
</dbReference>
<proteinExistence type="predicted"/>
<evidence type="ECO:0000313" key="6">
    <source>
        <dbReference type="Proteomes" id="UP000326695"/>
    </source>
</evidence>
<evidence type="ECO:0000256" key="1">
    <source>
        <dbReference type="ARBA" id="ARBA00023015"/>
    </source>
</evidence>
<dbReference type="Pfam" id="PF00717">
    <property type="entry name" value="Peptidase_S24"/>
    <property type="match status" value="1"/>
</dbReference>
<dbReference type="PANTHER" id="PTHR40661">
    <property type="match status" value="1"/>
</dbReference>
<gene>
    <name evidence="5" type="ORF">EZJ17_06495</name>
</gene>
<keyword evidence="1" id="KW-0805">Transcription regulation</keyword>
<accession>A0AAX1F891</accession>
<dbReference type="InterPro" id="IPR036286">
    <property type="entry name" value="LexA/Signal_pep-like_sf"/>
</dbReference>
<dbReference type="InterPro" id="IPR010982">
    <property type="entry name" value="Lambda_DNA-bd_dom_sf"/>
</dbReference>
<dbReference type="Pfam" id="PF01381">
    <property type="entry name" value="HTH_3"/>
    <property type="match status" value="1"/>
</dbReference>
<dbReference type="SUPFAM" id="SSF51306">
    <property type="entry name" value="LexA/Signal peptidase"/>
    <property type="match status" value="1"/>
</dbReference>
<name>A0AAX1F891_9NEIS</name>
<evidence type="ECO:0000313" key="5">
    <source>
        <dbReference type="EMBL" id="QED92291.1"/>
    </source>
</evidence>
<dbReference type="Gene3D" id="2.10.109.10">
    <property type="entry name" value="Umud Fragment, subunit A"/>
    <property type="match status" value="1"/>
</dbReference>
<keyword evidence="3" id="KW-0804">Transcription</keyword>
<evidence type="ECO:0000256" key="3">
    <source>
        <dbReference type="ARBA" id="ARBA00023163"/>
    </source>
</evidence>
<protein>
    <submittedName>
        <fullName evidence="5">Helix-turn-helix domain-containing protein</fullName>
    </submittedName>
</protein>
<dbReference type="KEGG" id="eex:EZJ17_06495"/>
<dbReference type="InterPro" id="IPR039418">
    <property type="entry name" value="LexA-like"/>
</dbReference>
<dbReference type="InterPro" id="IPR001387">
    <property type="entry name" value="Cro/C1-type_HTH"/>
</dbReference>
<organism evidence="5 6">
    <name type="scientific">Eikenella exigua</name>
    <dbReference type="NCBI Taxonomy" id="2528037"/>
    <lineage>
        <taxon>Bacteria</taxon>
        <taxon>Pseudomonadati</taxon>
        <taxon>Pseudomonadota</taxon>
        <taxon>Betaproteobacteria</taxon>
        <taxon>Neisseriales</taxon>
        <taxon>Neisseriaceae</taxon>
        <taxon>Eikenella</taxon>
    </lineage>
</organism>
<dbReference type="SMART" id="SM00530">
    <property type="entry name" value="HTH_XRE"/>
    <property type="match status" value="1"/>
</dbReference>
<dbReference type="AlphaFoldDB" id="A0AAX1F891"/>
<dbReference type="CDD" id="cd00093">
    <property type="entry name" value="HTH_XRE"/>
    <property type="match status" value="1"/>
</dbReference>
<dbReference type="Gene3D" id="1.10.260.40">
    <property type="entry name" value="lambda repressor-like DNA-binding domains"/>
    <property type="match status" value="1"/>
</dbReference>
<dbReference type="GO" id="GO:0003677">
    <property type="term" value="F:DNA binding"/>
    <property type="evidence" value="ECO:0007669"/>
    <property type="project" value="UniProtKB-KW"/>
</dbReference>
<reference evidence="6" key="1">
    <citation type="journal article" date="2019" name="J. Anim. Genet.">
        <title>Description and whole genome sequencing of Eikenella exigua sp. nov., isolated from brain abscess and blood.</title>
        <authorList>
            <person name="Stormo K.A."/>
            <person name="Nygaard R.M."/>
            <person name="Bruvold T.S."/>
            <person name="Dimmen G."/>
            <person name="Lindemann P.C."/>
            <person name="Jordal S."/>
            <person name="Kommedal O."/>
        </authorList>
    </citation>
    <scope>NUCLEOTIDE SEQUENCE [LARGE SCALE GENOMIC DNA]</scope>
    <source>
        <strain evidence="6">PXX</strain>
    </source>
</reference>
<evidence type="ECO:0000259" key="4">
    <source>
        <dbReference type="PROSITE" id="PS50943"/>
    </source>
</evidence>
<dbReference type="Proteomes" id="UP000326695">
    <property type="component" value="Chromosome"/>
</dbReference>
<dbReference type="InterPro" id="IPR015927">
    <property type="entry name" value="Peptidase_S24_S26A/B/C"/>
</dbReference>
<keyword evidence="2" id="KW-0238">DNA-binding</keyword>
<dbReference type="PROSITE" id="PS50943">
    <property type="entry name" value="HTH_CROC1"/>
    <property type="match status" value="1"/>
</dbReference>
<dbReference type="SUPFAM" id="SSF47413">
    <property type="entry name" value="lambda repressor-like DNA-binding domains"/>
    <property type="match status" value="1"/>
</dbReference>
<dbReference type="PANTHER" id="PTHR40661:SF3">
    <property type="entry name" value="FELS-1 PROPHAGE TRANSCRIPTIONAL REGULATOR"/>
    <property type="match status" value="1"/>
</dbReference>